<evidence type="ECO:0000313" key="2">
    <source>
        <dbReference type="EMBL" id="SKZ13881.1"/>
    </source>
</evidence>
<evidence type="ECO:0000256" key="1">
    <source>
        <dbReference type="SAM" id="Phobius"/>
    </source>
</evidence>
<protein>
    <recommendedName>
        <fullName evidence="4">Transmembrane protein</fullName>
    </recommendedName>
</protein>
<proteinExistence type="predicted"/>
<dbReference type="EMBL" id="FVQL01000001">
    <property type="protein sequence ID" value="SKZ13881.1"/>
    <property type="molecule type" value="Genomic_DNA"/>
</dbReference>
<reference evidence="2 3" key="1">
    <citation type="submission" date="2016-11" db="EMBL/GenBank/DDBJ databases">
        <authorList>
            <consortium name="Pathogen Informatics"/>
        </authorList>
    </citation>
    <scope>NUCLEOTIDE SEQUENCE [LARGE SCALE GENOMIC DNA]</scope>
    <source>
        <strain evidence="2 3">1168</strain>
    </source>
</reference>
<organism evidence="2 3">
    <name type="scientific">Mycobacteroides abscessus subsp. massiliense</name>
    <dbReference type="NCBI Taxonomy" id="1962118"/>
    <lineage>
        <taxon>Bacteria</taxon>
        <taxon>Bacillati</taxon>
        <taxon>Actinomycetota</taxon>
        <taxon>Actinomycetes</taxon>
        <taxon>Mycobacteriales</taxon>
        <taxon>Mycobacteriaceae</taxon>
        <taxon>Mycobacteroides</taxon>
        <taxon>Mycobacteroides abscessus</taxon>
    </lineage>
</organism>
<keyword evidence="1" id="KW-0472">Membrane</keyword>
<name>A0AB38DJP7_9MYCO</name>
<keyword evidence="1" id="KW-0812">Transmembrane</keyword>
<accession>A0AB38DJP7</accession>
<gene>
    <name evidence="2" type="ORF">SAMEA2275630_03731</name>
</gene>
<evidence type="ECO:0008006" key="4">
    <source>
        <dbReference type="Google" id="ProtNLM"/>
    </source>
</evidence>
<dbReference type="Proteomes" id="UP000190366">
    <property type="component" value="Unassembled WGS sequence"/>
</dbReference>
<keyword evidence="1" id="KW-1133">Transmembrane helix</keyword>
<dbReference type="AlphaFoldDB" id="A0AB38DJP7"/>
<sequence length="57" mass="6647">MIELTVPVCTVHQMFQPCPPCAKQRARLRRQNWTAMTWMLIFAMFFASALWFAVGGR</sequence>
<feature type="transmembrane region" description="Helical" evidence="1">
    <location>
        <begin position="33"/>
        <end position="54"/>
    </location>
</feature>
<comment type="caution">
    <text evidence="2">The sequence shown here is derived from an EMBL/GenBank/DDBJ whole genome shotgun (WGS) entry which is preliminary data.</text>
</comment>
<evidence type="ECO:0000313" key="3">
    <source>
        <dbReference type="Proteomes" id="UP000190366"/>
    </source>
</evidence>